<gene>
    <name evidence="1" type="ORF">Ahy_A01g003686</name>
</gene>
<dbReference type="Proteomes" id="UP000289738">
    <property type="component" value="Chromosome A01"/>
</dbReference>
<evidence type="ECO:0000313" key="2">
    <source>
        <dbReference type="Proteomes" id="UP000289738"/>
    </source>
</evidence>
<evidence type="ECO:0000313" key="1">
    <source>
        <dbReference type="EMBL" id="RYR78823.1"/>
    </source>
</evidence>
<protein>
    <submittedName>
        <fullName evidence="1">Uncharacterized protein</fullName>
    </submittedName>
</protein>
<dbReference type="PANTHER" id="PTHR33144">
    <property type="entry name" value="OS10G0409366 PROTEIN-RELATED"/>
    <property type="match status" value="1"/>
</dbReference>
<organism evidence="1 2">
    <name type="scientific">Arachis hypogaea</name>
    <name type="common">Peanut</name>
    <dbReference type="NCBI Taxonomy" id="3818"/>
    <lineage>
        <taxon>Eukaryota</taxon>
        <taxon>Viridiplantae</taxon>
        <taxon>Streptophyta</taxon>
        <taxon>Embryophyta</taxon>
        <taxon>Tracheophyta</taxon>
        <taxon>Spermatophyta</taxon>
        <taxon>Magnoliopsida</taxon>
        <taxon>eudicotyledons</taxon>
        <taxon>Gunneridae</taxon>
        <taxon>Pentapetalae</taxon>
        <taxon>rosids</taxon>
        <taxon>fabids</taxon>
        <taxon>Fabales</taxon>
        <taxon>Fabaceae</taxon>
        <taxon>Papilionoideae</taxon>
        <taxon>50 kb inversion clade</taxon>
        <taxon>dalbergioids sensu lato</taxon>
        <taxon>Dalbergieae</taxon>
        <taxon>Pterocarpus clade</taxon>
        <taxon>Arachis</taxon>
    </lineage>
</organism>
<reference evidence="1 2" key="1">
    <citation type="submission" date="2019-01" db="EMBL/GenBank/DDBJ databases">
        <title>Sequencing of cultivated peanut Arachis hypogaea provides insights into genome evolution and oil improvement.</title>
        <authorList>
            <person name="Chen X."/>
        </authorList>
    </citation>
    <scope>NUCLEOTIDE SEQUENCE [LARGE SCALE GENOMIC DNA]</scope>
    <source>
        <strain evidence="2">cv. Fuhuasheng</strain>
        <tissue evidence="1">Leaves</tissue>
    </source>
</reference>
<comment type="caution">
    <text evidence="1">The sequence shown here is derived from an EMBL/GenBank/DDBJ whole genome shotgun (WGS) entry which is preliminary data.</text>
</comment>
<sequence length="333" mass="38419">MPKKLRYNSIPDVGTADKTQNIVAQTSKKNTSFHPLRIETRVAPVTQKAAGDATTQLTETENGVEHAQIFSEDEDYDPEADEVESWDDFVDNLCAKEEAVSRNKPYKIKDTDYWSVVVSDGGVTRMMNLSIREAIVLPPGRQIILEFNTEMQAISQAAGLLSGFLGSLGADFQHFSINEDSWKTMDKALKEHAYDTIKRTFLYEEDDRRKRKKVMIQRLEKIWKEARNHLYHKCYDEQMSWEENLKKKPSRINIQQWRWFVNYRLKESTKEVIANIESQDGSSKEISLTDSLAQVLGKEHSGRVWELKAVAAKHKVEAAEEMEKRQTMVNLEQ</sequence>
<accession>A0A445EU52</accession>
<proteinExistence type="predicted"/>
<dbReference type="PANTHER" id="PTHR33144:SF45">
    <property type="entry name" value="TRANSPOSASE TNP1_EN_SPM-LIKE DOMAIN-CONTAINING PROTEIN"/>
    <property type="match status" value="1"/>
</dbReference>
<dbReference type="AlphaFoldDB" id="A0A445EU52"/>
<keyword evidence="2" id="KW-1185">Reference proteome</keyword>
<name>A0A445EU52_ARAHY</name>
<dbReference type="EMBL" id="SDMP01000001">
    <property type="protein sequence ID" value="RYR78823.1"/>
    <property type="molecule type" value="Genomic_DNA"/>
</dbReference>